<sequence length="80" mass="9429">MKEKPRVRKHALYQITKVLWHLDIFRRSFRELQGHACMADSCIFCALKLYCESDLTPRLRSALLGYSRCAAAYWVQCLFT</sequence>
<protein>
    <submittedName>
        <fullName evidence="1">Uncharacterized protein</fullName>
    </submittedName>
</protein>
<evidence type="ECO:0000313" key="1">
    <source>
        <dbReference type="EMBL" id="CAD7431514.1"/>
    </source>
</evidence>
<dbReference type="AlphaFoldDB" id="A0A7R9HR38"/>
<reference evidence="1" key="1">
    <citation type="submission" date="2020-11" db="EMBL/GenBank/DDBJ databases">
        <authorList>
            <person name="Tran Van P."/>
        </authorList>
    </citation>
    <scope>NUCLEOTIDE SEQUENCE</scope>
</reference>
<organism evidence="1">
    <name type="scientific">Timema monikensis</name>
    <dbReference type="NCBI Taxonomy" id="170555"/>
    <lineage>
        <taxon>Eukaryota</taxon>
        <taxon>Metazoa</taxon>
        <taxon>Ecdysozoa</taxon>
        <taxon>Arthropoda</taxon>
        <taxon>Hexapoda</taxon>
        <taxon>Insecta</taxon>
        <taxon>Pterygota</taxon>
        <taxon>Neoptera</taxon>
        <taxon>Polyneoptera</taxon>
        <taxon>Phasmatodea</taxon>
        <taxon>Timematodea</taxon>
        <taxon>Timematoidea</taxon>
        <taxon>Timematidae</taxon>
        <taxon>Timema</taxon>
    </lineage>
</organism>
<gene>
    <name evidence="1" type="ORF">TMSB3V08_LOCUS8245</name>
</gene>
<accession>A0A7R9HR38</accession>
<proteinExistence type="predicted"/>
<name>A0A7R9HR38_9NEOP</name>
<dbReference type="EMBL" id="OB795006">
    <property type="protein sequence ID" value="CAD7431514.1"/>
    <property type="molecule type" value="Genomic_DNA"/>
</dbReference>